<evidence type="ECO:0000259" key="2">
    <source>
        <dbReference type="PROSITE" id="PS51352"/>
    </source>
</evidence>
<dbReference type="CDD" id="cd03011">
    <property type="entry name" value="TlpA_like_ScsD_MtbDsbE"/>
    <property type="match status" value="1"/>
</dbReference>
<organism evidence="3 4">
    <name type="scientific">Endozoicomonas gorgoniicola</name>
    <dbReference type="NCBI Taxonomy" id="1234144"/>
    <lineage>
        <taxon>Bacteria</taxon>
        <taxon>Pseudomonadati</taxon>
        <taxon>Pseudomonadota</taxon>
        <taxon>Gammaproteobacteria</taxon>
        <taxon>Oceanospirillales</taxon>
        <taxon>Endozoicomonadaceae</taxon>
        <taxon>Endozoicomonas</taxon>
    </lineage>
</organism>
<sequence>MRPRLRKWIIELFLTVFFAGVVITGYNLYLQKDMPTGLAPQIRAQTLNNKVVDLHELSKSAPVLVYFWASWCRVCQWTSPTVSDLSDSENIHVMTIALSSGTDERVAAYLKANDLKMSVINDDDGIISRNWAISVTPSFFIVRDGEIKSVLTGVTTKPGLLARLYLNR</sequence>
<dbReference type="SUPFAM" id="SSF52833">
    <property type="entry name" value="Thioredoxin-like"/>
    <property type="match status" value="1"/>
</dbReference>
<accession>A0ABT3N3H2</accession>
<keyword evidence="1" id="KW-1133">Transmembrane helix</keyword>
<dbReference type="Gene3D" id="3.40.30.10">
    <property type="entry name" value="Glutaredoxin"/>
    <property type="match status" value="1"/>
</dbReference>
<dbReference type="PANTHER" id="PTHR42852">
    <property type="entry name" value="THIOL:DISULFIDE INTERCHANGE PROTEIN DSBE"/>
    <property type="match status" value="1"/>
</dbReference>
<dbReference type="RefSeq" id="WP_262565872.1">
    <property type="nucleotide sequence ID" value="NZ_JAPFCC010000001.1"/>
</dbReference>
<protein>
    <submittedName>
        <fullName evidence="3">Protein disulfide oxidoreductase</fullName>
    </submittedName>
</protein>
<proteinExistence type="predicted"/>
<dbReference type="Pfam" id="PF00578">
    <property type="entry name" value="AhpC-TSA"/>
    <property type="match status" value="1"/>
</dbReference>
<dbReference type="Proteomes" id="UP001209854">
    <property type="component" value="Unassembled WGS sequence"/>
</dbReference>
<dbReference type="InterPro" id="IPR000866">
    <property type="entry name" value="AhpC/TSA"/>
</dbReference>
<dbReference type="EMBL" id="JAPFCC010000001">
    <property type="protein sequence ID" value="MCW7556161.1"/>
    <property type="molecule type" value="Genomic_DNA"/>
</dbReference>
<keyword evidence="1" id="KW-0472">Membrane</keyword>
<keyword evidence="4" id="KW-1185">Reference proteome</keyword>
<reference evidence="3 4" key="1">
    <citation type="submission" date="2022-10" db="EMBL/GenBank/DDBJ databases">
        <title>High-quality genome sequences of two octocoral-associated bacteria, Endozoicomonas euniceicola EF212 and Endozoicomonas gorgoniicola PS125.</title>
        <authorList>
            <person name="Chiou Y.-J."/>
            <person name="Chen Y.-H."/>
        </authorList>
    </citation>
    <scope>NUCLEOTIDE SEQUENCE [LARGE SCALE GENOMIC DNA]</scope>
    <source>
        <strain evidence="3 4">PS125</strain>
    </source>
</reference>
<feature type="transmembrane region" description="Helical" evidence="1">
    <location>
        <begin position="12"/>
        <end position="30"/>
    </location>
</feature>
<evidence type="ECO:0000313" key="4">
    <source>
        <dbReference type="Proteomes" id="UP001209854"/>
    </source>
</evidence>
<comment type="caution">
    <text evidence="3">The sequence shown here is derived from an EMBL/GenBank/DDBJ whole genome shotgun (WGS) entry which is preliminary data.</text>
</comment>
<dbReference type="InterPro" id="IPR036249">
    <property type="entry name" value="Thioredoxin-like_sf"/>
</dbReference>
<evidence type="ECO:0000313" key="3">
    <source>
        <dbReference type="EMBL" id="MCW7556161.1"/>
    </source>
</evidence>
<gene>
    <name evidence="3" type="ORF">NX722_26740</name>
</gene>
<name>A0ABT3N3H2_9GAMM</name>
<evidence type="ECO:0000256" key="1">
    <source>
        <dbReference type="SAM" id="Phobius"/>
    </source>
</evidence>
<feature type="domain" description="Thioredoxin" evidence="2">
    <location>
        <begin position="33"/>
        <end position="168"/>
    </location>
</feature>
<dbReference type="InterPro" id="IPR050553">
    <property type="entry name" value="Thioredoxin_ResA/DsbE_sf"/>
</dbReference>
<keyword evidence="1" id="KW-0812">Transmembrane</keyword>
<dbReference type="InterPro" id="IPR013766">
    <property type="entry name" value="Thioredoxin_domain"/>
</dbReference>
<dbReference type="PANTHER" id="PTHR42852:SF17">
    <property type="entry name" value="THIOREDOXIN-LIKE PROTEIN HI_1115"/>
    <property type="match status" value="1"/>
</dbReference>
<dbReference type="PROSITE" id="PS51352">
    <property type="entry name" value="THIOREDOXIN_2"/>
    <property type="match status" value="1"/>
</dbReference>